<gene>
    <name evidence="1" type="ORF">MENTE1834_LOCUS9374</name>
</gene>
<accession>A0ACB0YAH4</accession>
<protein>
    <submittedName>
        <fullName evidence="1">Uncharacterized protein</fullName>
    </submittedName>
</protein>
<comment type="caution">
    <text evidence="1">The sequence shown here is derived from an EMBL/GenBank/DDBJ whole genome shotgun (WGS) entry which is preliminary data.</text>
</comment>
<organism evidence="1 2">
    <name type="scientific">Meloidogyne enterolobii</name>
    <name type="common">Root-knot nematode worm</name>
    <name type="synonym">Meloidogyne mayaguensis</name>
    <dbReference type="NCBI Taxonomy" id="390850"/>
    <lineage>
        <taxon>Eukaryota</taxon>
        <taxon>Metazoa</taxon>
        <taxon>Ecdysozoa</taxon>
        <taxon>Nematoda</taxon>
        <taxon>Chromadorea</taxon>
        <taxon>Rhabditida</taxon>
        <taxon>Tylenchina</taxon>
        <taxon>Tylenchomorpha</taxon>
        <taxon>Tylenchoidea</taxon>
        <taxon>Meloidogynidae</taxon>
        <taxon>Meloidogyninae</taxon>
        <taxon>Meloidogyne</taxon>
    </lineage>
</organism>
<reference evidence="1" key="1">
    <citation type="submission" date="2023-11" db="EMBL/GenBank/DDBJ databases">
        <authorList>
            <person name="Poullet M."/>
        </authorList>
    </citation>
    <scope>NUCLEOTIDE SEQUENCE</scope>
    <source>
        <strain evidence="1">E1834</strain>
    </source>
</reference>
<dbReference type="EMBL" id="CAVMJV010000008">
    <property type="protein sequence ID" value="CAK5037581.1"/>
    <property type="molecule type" value="Genomic_DNA"/>
</dbReference>
<name>A0ACB0YAH4_MELEN</name>
<evidence type="ECO:0000313" key="1">
    <source>
        <dbReference type="EMBL" id="CAK5037581.1"/>
    </source>
</evidence>
<keyword evidence="2" id="KW-1185">Reference proteome</keyword>
<sequence length="40" mass="4095">MSPNGGEGGGDEGRRPEVRQIVKMSPNGGARAEGPKCAKL</sequence>
<evidence type="ECO:0000313" key="2">
    <source>
        <dbReference type="Proteomes" id="UP001497535"/>
    </source>
</evidence>
<dbReference type="Proteomes" id="UP001497535">
    <property type="component" value="Unassembled WGS sequence"/>
</dbReference>
<proteinExistence type="predicted"/>